<dbReference type="EMBL" id="QTSX02002228">
    <property type="protein sequence ID" value="KAJ9077015.1"/>
    <property type="molecule type" value="Genomic_DNA"/>
</dbReference>
<proteinExistence type="predicted"/>
<reference evidence="1" key="1">
    <citation type="submission" date="2022-04" db="EMBL/GenBank/DDBJ databases">
        <title>Genome of the entomopathogenic fungus Entomophthora muscae.</title>
        <authorList>
            <person name="Elya C."/>
            <person name="Lovett B.R."/>
            <person name="Lee E."/>
            <person name="Macias A.M."/>
            <person name="Hajek A.E."/>
            <person name="De Bivort B.L."/>
            <person name="Kasson M.T."/>
            <person name="De Fine Licht H.H."/>
            <person name="Stajich J.E."/>
        </authorList>
    </citation>
    <scope>NUCLEOTIDE SEQUENCE</scope>
    <source>
        <strain evidence="1">Berkeley</strain>
    </source>
</reference>
<sequence length="307" mass="33302">MDPSSTASASPVSTPQDDFLETPWNFHPFEECEDTGYVTIMRGLMTNREAGVVIGKNGANMDELRRSSGARIAISKPETTCSDRVVTVGGERNQVAVAYGLMSRCLSLNELTNRISFSGGVRRLTPSHTFVRILIAHSLMGTIIGKHGAAIRHVETATGSRVIALKAILPRSTERVVEVQGSIIAITSALRHIALCMRKEWVRALGVSYYLPIDSSILSDVILPRDQSHPFPGINDTMAQAVTVPQPLLAILLRAISNAFPEITSQSDLLLTVHPKGPGTSAIEIEGDHAIATKLHFFIRCQLKALT</sequence>
<keyword evidence="2" id="KW-1185">Reference proteome</keyword>
<organism evidence="1 2">
    <name type="scientific">Entomophthora muscae</name>
    <dbReference type="NCBI Taxonomy" id="34485"/>
    <lineage>
        <taxon>Eukaryota</taxon>
        <taxon>Fungi</taxon>
        <taxon>Fungi incertae sedis</taxon>
        <taxon>Zoopagomycota</taxon>
        <taxon>Entomophthoromycotina</taxon>
        <taxon>Entomophthoromycetes</taxon>
        <taxon>Entomophthorales</taxon>
        <taxon>Entomophthoraceae</taxon>
        <taxon>Entomophthora</taxon>
    </lineage>
</organism>
<evidence type="ECO:0000313" key="2">
    <source>
        <dbReference type="Proteomes" id="UP001165960"/>
    </source>
</evidence>
<gene>
    <name evidence="1" type="primary">HEK2_3</name>
    <name evidence="1" type="ORF">DSO57_1020777</name>
</gene>
<name>A0ACC2TR45_9FUNG</name>
<comment type="caution">
    <text evidence="1">The sequence shown here is derived from an EMBL/GenBank/DDBJ whole genome shotgun (WGS) entry which is preliminary data.</text>
</comment>
<accession>A0ACC2TR45</accession>
<dbReference type="Proteomes" id="UP001165960">
    <property type="component" value="Unassembled WGS sequence"/>
</dbReference>
<evidence type="ECO:0000313" key="1">
    <source>
        <dbReference type="EMBL" id="KAJ9077015.1"/>
    </source>
</evidence>
<protein>
    <submittedName>
        <fullName evidence="1">RNA binding protein, heterogenous nuclear RNP-K like protein</fullName>
    </submittedName>
</protein>